<evidence type="ECO:0000313" key="22">
    <source>
        <dbReference type="EMBL" id="KGN45570.1"/>
    </source>
</evidence>
<dbReference type="GO" id="GO:0005524">
    <property type="term" value="F:ATP binding"/>
    <property type="evidence" value="ECO:0007669"/>
    <property type="project" value="UniProtKB-UniRule"/>
</dbReference>
<proteinExistence type="predicted"/>
<keyword evidence="9" id="KW-0677">Repeat</keyword>
<evidence type="ECO:0000256" key="9">
    <source>
        <dbReference type="ARBA" id="ARBA00022737"/>
    </source>
</evidence>
<dbReference type="Gramene" id="KGN45570">
    <property type="protein sequence ID" value="KGN45570"/>
    <property type="gene ID" value="Csa_7G452250"/>
</dbReference>
<name>A0A0A0K795_CUCSA</name>
<dbReference type="CDD" id="cd14066">
    <property type="entry name" value="STKc_IRAK"/>
    <property type="match status" value="1"/>
</dbReference>
<gene>
    <name evidence="22" type="ORF">Csa_7G452250</name>
</gene>
<evidence type="ECO:0000256" key="14">
    <source>
        <dbReference type="ARBA" id="ARBA00023136"/>
    </source>
</evidence>
<evidence type="ECO:0000256" key="18">
    <source>
        <dbReference type="PROSITE-ProRule" id="PRU10141"/>
    </source>
</evidence>
<protein>
    <recommendedName>
        <fullName evidence="2">non-specific serine/threonine protein kinase</fullName>
        <ecNumber evidence="2">2.7.11.1</ecNumber>
    </recommendedName>
</protein>
<keyword evidence="10 18" id="KW-0547">Nucleotide-binding</keyword>
<feature type="binding site" evidence="18">
    <location>
        <position position="599"/>
    </location>
    <ligand>
        <name>ATP</name>
        <dbReference type="ChEBI" id="CHEBI:30616"/>
    </ligand>
</feature>
<dbReference type="PANTHER" id="PTHR45631">
    <property type="entry name" value="OS07G0107800 PROTEIN-RELATED"/>
    <property type="match status" value="1"/>
</dbReference>
<dbReference type="EC" id="2.7.11.1" evidence="2"/>
<evidence type="ECO:0000256" key="11">
    <source>
        <dbReference type="ARBA" id="ARBA00022777"/>
    </source>
</evidence>
<sequence>MNLVYVVCVFLLAIGFHFLSLHADNSPKDFISIDCGGVVDSVDSESGFPYKSDQNLIDSGVIGQISSDIADNYRLQYRHLRSFPHGVKNCYTLRPDSGRNNNYLIRAIFVYGNYDGKNTTPVFSIYVGVNLWSTIIYDDTRTEAIVVPPTDYIDVCLVNIGNGVPYISTLELRPLDNSVYRTDPQQFLVLSTRRDVGGDYRLRYPQDVDDRIWVEYDDDFNLSWLKKIQTNGSITQNSNDPYKIPASMLKTAYGTLNSSVPFVYEWFPYDFSPTIYFCFHFAEIEKLSSGTVREMSIVLNDIYTIAPSVILQYLVPQTICTTSAGIPVNINEENYLRISAASGSKLPPIINGFELFYFANLSYSPTFSQDVNAVMDIKNTFKLLNSDWQGDPCLPEFSIWSGLNCSHGNPPRIISLNLSRSNLTGEIPFSILNLTQLETLDLSYNNLSGSLPEFLAQLPLLKILDLTGNNLGGSVPEALHVKSIDGVLDLRVGDNPELCLSPPCKKKKKKVPVLPIIIAVVGSVILIIALVVLLIYKRSKKKNSRNSTEEKISLKQKHREYSYSEVVSITNNFKDIIGEGGFGKVYKGALKDKTLVAVKLLSSTSKQGYREFQTEAELLMIVHHRNLVSLVGYCDEGNTKALIYEYMVNGNLRQRLSDANTDVLSWNERLQIAVDAAHGLDYLHNGCKPTIIHRDLKPANILLDDMLQAKIADFGLSRTFQVENQPEMLTRLAGTPGYFDPESQTLGNLNKKSDVYSFGIILFELITGSTAITRSYNGNNIHLLDWVAPIMKKGKIEDVVDVRIKGEFNHNSARRMAEIGMSCTKPNGNQRPDISVVLEELKECLAVEMSTLSESCEFSSTILSEFNVGPNLR</sequence>
<feature type="domain" description="Protein kinase" evidence="21">
    <location>
        <begin position="571"/>
        <end position="845"/>
    </location>
</feature>
<evidence type="ECO:0000256" key="2">
    <source>
        <dbReference type="ARBA" id="ARBA00012513"/>
    </source>
</evidence>
<comment type="catalytic activity">
    <reaction evidence="16">
        <text>L-threonyl-[protein] + ATP = O-phospho-L-threonyl-[protein] + ADP + H(+)</text>
        <dbReference type="Rhea" id="RHEA:46608"/>
        <dbReference type="Rhea" id="RHEA-COMP:11060"/>
        <dbReference type="Rhea" id="RHEA-COMP:11605"/>
        <dbReference type="ChEBI" id="CHEBI:15378"/>
        <dbReference type="ChEBI" id="CHEBI:30013"/>
        <dbReference type="ChEBI" id="CHEBI:30616"/>
        <dbReference type="ChEBI" id="CHEBI:61977"/>
        <dbReference type="ChEBI" id="CHEBI:456216"/>
        <dbReference type="EC" id="2.7.11.1"/>
    </reaction>
</comment>
<dbReference type="InterPro" id="IPR017441">
    <property type="entry name" value="Protein_kinase_ATP_BS"/>
</dbReference>
<evidence type="ECO:0000256" key="20">
    <source>
        <dbReference type="SAM" id="SignalP"/>
    </source>
</evidence>
<dbReference type="PROSITE" id="PS00108">
    <property type="entry name" value="PROTEIN_KINASE_ST"/>
    <property type="match status" value="1"/>
</dbReference>
<reference evidence="22 23" key="1">
    <citation type="journal article" date="2009" name="Nat. Genet.">
        <title>The genome of the cucumber, Cucumis sativus L.</title>
        <authorList>
            <person name="Huang S."/>
            <person name="Li R."/>
            <person name="Zhang Z."/>
            <person name="Li L."/>
            <person name="Gu X."/>
            <person name="Fan W."/>
            <person name="Lucas W.J."/>
            <person name="Wang X."/>
            <person name="Xie B."/>
            <person name="Ni P."/>
            <person name="Ren Y."/>
            <person name="Zhu H."/>
            <person name="Li J."/>
            <person name="Lin K."/>
            <person name="Jin W."/>
            <person name="Fei Z."/>
            <person name="Li G."/>
            <person name="Staub J."/>
            <person name="Kilian A."/>
            <person name="van der Vossen E.A."/>
            <person name="Wu Y."/>
            <person name="Guo J."/>
            <person name="He J."/>
            <person name="Jia Z."/>
            <person name="Ren Y."/>
            <person name="Tian G."/>
            <person name="Lu Y."/>
            <person name="Ruan J."/>
            <person name="Qian W."/>
            <person name="Wang M."/>
            <person name="Huang Q."/>
            <person name="Li B."/>
            <person name="Xuan Z."/>
            <person name="Cao J."/>
            <person name="Asan"/>
            <person name="Wu Z."/>
            <person name="Zhang J."/>
            <person name="Cai Q."/>
            <person name="Bai Y."/>
            <person name="Zhao B."/>
            <person name="Han Y."/>
            <person name="Li Y."/>
            <person name="Li X."/>
            <person name="Wang S."/>
            <person name="Shi Q."/>
            <person name="Liu S."/>
            <person name="Cho W.K."/>
            <person name="Kim J.Y."/>
            <person name="Xu Y."/>
            <person name="Heller-Uszynska K."/>
            <person name="Miao H."/>
            <person name="Cheng Z."/>
            <person name="Zhang S."/>
            <person name="Wu J."/>
            <person name="Yang Y."/>
            <person name="Kang H."/>
            <person name="Li M."/>
            <person name="Liang H."/>
            <person name="Ren X."/>
            <person name="Shi Z."/>
            <person name="Wen M."/>
            <person name="Jian M."/>
            <person name="Yang H."/>
            <person name="Zhang G."/>
            <person name="Yang Z."/>
            <person name="Chen R."/>
            <person name="Liu S."/>
            <person name="Li J."/>
            <person name="Ma L."/>
            <person name="Liu H."/>
            <person name="Zhou Y."/>
            <person name="Zhao J."/>
            <person name="Fang X."/>
            <person name="Li G."/>
            <person name="Fang L."/>
            <person name="Li Y."/>
            <person name="Liu D."/>
            <person name="Zheng H."/>
            <person name="Zhang Y."/>
            <person name="Qin N."/>
            <person name="Li Z."/>
            <person name="Yang G."/>
            <person name="Yang S."/>
            <person name="Bolund L."/>
            <person name="Kristiansen K."/>
            <person name="Zheng H."/>
            <person name="Li S."/>
            <person name="Zhang X."/>
            <person name="Yang H."/>
            <person name="Wang J."/>
            <person name="Sun R."/>
            <person name="Zhang B."/>
            <person name="Jiang S."/>
            <person name="Wang J."/>
            <person name="Du Y."/>
            <person name="Li S."/>
        </authorList>
    </citation>
    <scope>NUCLEOTIDE SEQUENCE [LARGE SCALE GENOMIC DNA]</scope>
    <source>
        <strain evidence="23">cv. 9930</strain>
    </source>
</reference>
<keyword evidence="15" id="KW-0675">Receptor</keyword>
<feature type="transmembrane region" description="Helical" evidence="19">
    <location>
        <begin position="513"/>
        <end position="536"/>
    </location>
</feature>
<reference evidence="22 23" key="3">
    <citation type="journal article" date="2010" name="BMC Genomics">
        <title>Transcriptome sequencing and comparative analysis of cucumber flowers with different sex types.</title>
        <authorList>
            <person name="Guo S."/>
            <person name="Zheng Y."/>
            <person name="Joung J.G."/>
            <person name="Liu S."/>
            <person name="Zhang Z."/>
            <person name="Crasta O.R."/>
            <person name="Sobral B.W."/>
            <person name="Xu Y."/>
            <person name="Huang S."/>
            <person name="Fei Z."/>
        </authorList>
    </citation>
    <scope>NUCLEOTIDE SEQUENCE [LARGE SCALE GENOMIC DNA]</scope>
    <source>
        <strain evidence="23">cv. 9930</strain>
    </source>
</reference>
<dbReference type="Gene3D" id="3.30.200.20">
    <property type="entry name" value="Phosphorylase Kinase, domain 1"/>
    <property type="match status" value="1"/>
</dbReference>
<dbReference type="FunFam" id="3.30.200.20:FF:000394">
    <property type="entry name" value="Leucine-rich repeat receptor-like protein kinase"/>
    <property type="match status" value="1"/>
</dbReference>
<dbReference type="InterPro" id="IPR001611">
    <property type="entry name" value="Leu-rich_rpt"/>
</dbReference>
<dbReference type="InterPro" id="IPR008271">
    <property type="entry name" value="Ser/Thr_kinase_AS"/>
</dbReference>
<keyword evidence="7 19" id="KW-0812">Transmembrane</keyword>
<dbReference type="SMART" id="SM00220">
    <property type="entry name" value="S_TKc"/>
    <property type="match status" value="1"/>
</dbReference>
<dbReference type="PROSITE" id="PS50011">
    <property type="entry name" value="PROTEIN_KINASE_DOM"/>
    <property type="match status" value="1"/>
</dbReference>
<keyword evidence="23" id="KW-1185">Reference proteome</keyword>
<dbReference type="SUPFAM" id="SSF56112">
    <property type="entry name" value="Protein kinase-like (PK-like)"/>
    <property type="match status" value="1"/>
</dbReference>
<accession>A0A0A0K795</accession>
<evidence type="ECO:0000256" key="8">
    <source>
        <dbReference type="ARBA" id="ARBA00022729"/>
    </source>
</evidence>
<keyword evidence="12 18" id="KW-0067">ATP-binding</keyword>
<keyword evidence="4" id="KW-0597">Phosphoprotein</keyword>
<dbReference type="Gene3D" id="1.10.510.10">
    <property type="entry name" value="Transferase(Phosphotransferase) domain 1"/>
    <property type="match status" value="1"/>
</dbReference>
<dbReference type="PANTHER" id="PTHR45631:SF212">
    <property type="entry name" value="PROTEIN KINASE DOMAIN-CONTAINING PROTEIN"/>
    <property type="match status" value="1"/>
</dbReference>
<dbReference type="eggNOG" id="ENOG502QQCZ">
    <property type="taxonomic scope" value="Eukaryota"/>
</dbReference>
<dbReference type="InterPro" id="IPR024788">
    <property type="entry name" value="Malectin-like_Carb-bd_dom"/>
</dbReference>
<dbReference type="GO" id="GO:0004674">
    <property type="term" value="F:protein serine/threonine kinase activity"/>
    <property type="evidence" value="ECO:0007669"/>
    <property type="project" value="UniProtKB-KW"/>
</dbReference>
<evidence type="ECO:0000256" key="17">
    <source>
        <dbReference type="ARBA" id="ARBA00048679"/>
    </source>
</evidence>
<feature type="chain" id="PRO_5001964990" description="non-specific serine/threonine protein kinase" evidence="20">
    <location>
        <begin position="24"/>
        <end position="873"/>
    </location>
</feature>
<dbReference type="OMA" id="TERIMHI"/>
<evidence type="ECO:0000256" key="7">
    <source>
        <dbReference type="ARBA" id="ARBA00022692"/>
    </source>
</evidence>
<dbReference type="FunFam" id="1.10.510.10:FF:000146">
    <property type="entry name" value="LRR receptor-like serine/threonine-protein kinase IOS1"/>
    <property type="match status" value="1"/>
</dbReference>
<keyword evidence="8 20" id="KW-0732">Signal</keyword>
<dbReference type="Pfam" id="PF12819">
    <property type="entry name" value="Malectin_like"/>
    <property type="match status" value="1"/>
</dbReference>
<evidence type="ECO:0000256" key="16">
    <source>
        <dbReference type="ARBA" id="ARBA00047899"/>
    </source>
</evidence>
<dbReference type="Pfam" id="PF07714">
    <property type="entry name" value="PK_Tyr_Ser-Thr"/>
    <property type="match status" value="1"/>
</dbReference>
<keyword evidence="11" id="KW-0418">Kinase</keyword>
<evidence type="ECO:0000259" key="21">
    <source>
        <dbReference type="PROSITE" id="PS50011"/>
    </source>
</evidence>
<evidence type="ECO:0000256" key="19">
    <source>
        <dbReference type="SAM" id="Phobius"/>
    </source>
</evidence>
<reference evidence="22 23" key="4">
    <citation type="journal article" date="2011" name="BMC Genomics">
        <title>RNA-Seq improves annotation of protein-coding genes in the cucumber genome.</title>
        <authorList>
            <person name="Li Z."/>
            <person name="Zhang Z."/>
            <person name="Yan P."/>
            <person name="Huang S."/>
            <person name="Fei Z."/>
            <person name="Lin K."/>
        </authorList>
    </citation>
    <scope>NUCLEOTIDE SEQUENCE [LARGE SCALE GENOMIC DNA]</scope>
    <source>
        <strain evidence="23">cv. 9930</strain>
    </source>
</reference>
<evidence type="ECO:0000256" key="6">
    <source>
        <dbReference type="ARBA" id="ARBA00022679"/>
    </source>
</evidence>
<evidence type="ECO:0000256" key="5">
    <source>
        <dbReference type="ARBA" id="ARBA00022614"/>
    </source>
</evidence>
<dbReference type="PROSITE" id="PS51450">
    <property type="entry name" value="LRR"/>
    <property type="match status" value="1"/>
</dbReference>
<comment type="subcellular location">
    <subcellularLocation>
        <location evidence="1">Membrane</location>
        <topology evidence="1">Single-pass membrane protein</topology>
    </subcellularLocation>
</comment>
<keyword evidence="6" id="KW-0808">Transferase</keyword>
<dbReference type="InterPro" id="IPR000719">
    <property type="entry name" value="Prot_kinase_dom"/>
</dbReference>
<dbReference type="Proteomes" id="UP000029981">
    <property type="component" value="Chromosome 7"/>
</dbReference>
<dbReference type="FunFam" id="3.80.10.10:FF:000129">
    <property type="entry name" value="Leucine-rich repeat receptor-like kinase"/>
    <property type="match status" value="1"/>
</dbReference>
<dbReference type="SMR" id="A0A0A0K795"/>
<evidence type="ECO:0000256" key="4">
    <source>
        <dbReference type="ARBA" id="ARBA00022553"/>
    </source>
</evidence>
<keyword evidence="13 19" id="KW-1133">Transmembrane helix</keyword>
<dbReference type="PROSITE" id="PS00107">
    <property type="entry name" value="PROTEIN_KINASE_ATP"/>
    <property type="match status" value="1"/>
</dbReference>
<evidence type="ECO:0000256" key="10">
    <source>
        <dbReference type="ARBA" id="ARBA00022741"/>
    </source>
</evidence>
<dbReference type="InterPro" id="IPR001245">
    <property type="entry name" value="Ser-Thr/Tyr_kinase_cat_dom"/>
</dbReference>
<keyword evidence="3" id="KW-0723">Serine/threonine-protein kinase</keyword>
<dbReference type="AlphaFoldDB" id="A0A0A0K795"/>
<dbReference type="SUPFAM" id="SSF52058">
    <property type="entry name" value="L domain-like"/>
    <property type="match status" value="1"/>
</dbReference>
<evidence type="ECO:0000256" key="1">
    <source>
        <dbReference type="ARBA" id="ARBA00004167"/>
    </source>
</evidence>
<dbReference type="Pfam" id="PF13855">
    <property type="entry name" value="LRR_8"/>
    <property type="match status" value="1"/>
</dbReference>
<evidence type="ECO:0000256" key="3">
    <source>
        <dbReference type="ARBA" id="ARBA00022527"/>
    </source>
</evidence>
<organism evidence="22 23">
    <name type="scientific">Cucumis sativus</name>
    <name type="common">Cucumber</name>
    <dbReference type="NCBI Taxonomy" id="3659"/>
    <lineage>
        <taxon>Eukaryota</taxon>
        <taxon>Viridiplantae</taxon>
        <taxon>Streptophyta</taxon>
        <taxon>Embryophyta</taxon>
        <taxon>Tracheophyta</taxon>
        <taxon>Spermatophyta</taxon>
        <taxon>Magnoliopsida</taxon>
        <taxon>eudicotyledons</taxon>
        <taxon>Gunneridae</taxon>
        <taxon>Pentapetalae</taxon>
        <taxon>rosids</taxon>
        <taxon>fabids</taxon>
        <taxon>Cucurbitales</taxon>
        <taxon>Cucurbitaceae</taxon>
        <taxon>Benincaseae</taxon>
        <taxon>Cucumis</taxon>
    </lineage>
</organism>
<dbReference type="OrthoDB" id="2017114at2759"/>
<evidence type="ECO:0000256" key="13">
    <source>
        <dbReference type="ARBA" id="ARBA00022989"/>
    </source>
</evidence>
<feature type="signal peptide" evidence="20">
    <location>
        <begin position="1"/>
        <end position="23"/>
    </location>
</feature>
<dbReference type="EMBL" id="CM002928">
    <property type="protein sequence ID" value="KGN45570.1"/>
    <property type="molecule type" value="Genomic_DNA"/>
</dbReference>
<dbReference type="Gene3D" id="3.80.10.10">
    <property type="entry name" value="Ribonuclease Inhibitor"/>
    <property type="match status" value="1"/>
</dbReference>
<dbReference type="GO" id="GO:0016020">
    <property type="term" value="C:membrane"/>
    <property type="evidence" value="ECO:0007669"/>
    <property type="project" value="UniProtKB-SubCell"/>
</dbReference>
<keyword evidence="5" id="KW-0433">Leucine-rich repeat</keyword>
<evidence type="ECO:0000256" key="15">
    <source>
        <dbReference type="ARBA" id="ARBA00023170"/>
    </source>
</evidence>
<comment type="catalytic activity">
    <reaction evidence="17">
        <text>L-seryl-[protein] + ATP = O-phospho-L-seryl-[protein] + ADP + H(+)</text>
        <dbReference type="Rhea" id="RHEA:17989"/>
        <dbReference type="Rhea" id="RHEA-COMP:9863"/>
        <dbReference type="Rhea" id="RHEA-COMP:11604"/>
        <dbReference type="ChEBI" id="CHEBI:15378"/>
        <dbReference type="ChEBI" id="CHEBI:29999"/>
        <dbReference type="ChEBI" id="CHEBI:30616"/>
        <dbReference type="ChEBI" id="CHEBI:83421"/>
        <dbReference type="ChEBI" id="CHEBI:456216"/>
        <dbReference type="EC" id="2.7.11.1"/>
    </reaction>
</comment>
<evidence type="ECO:0000256" key="12">
    <source>
        <dbReference type="ARBA" id="ARBA00022840"/>
    </source>
</evidence>
<keyword evidence="14 19" id="KW-0472">Membrane</keyword>
<reference evidence="22 23" key="2">
    <citation type="journal article" date="2009" name="PLoS ONE">
        <title>An integrated genetic and cytogenetic map of the cucumber genome.</title>
        <authorList>
            <person name="Ren Y."/>
            <person name="Zhang Z."/>
            <person name="Liu J."/>
            <person name="Staub J.E."/>
            <person name="Han Y."/>
            <person name="Cheng Z."/>
            <person name="Li X."/>
            <person name="Lu J."/>
            <person name="Miao H."/>
            <person name="Kang H."/>
            <person name="Xie B."/>
            <person name="Gu X."/>
            <person name="Wang X."/>
            <person name="Du Y."/>
            <person name="Jin W."/>
            <person name="Huang S."/>
        </authorList>
    </citation>
    <scope>NUCLEOTIDE SEQUENCE [LARGE SCALE GENOMIC DNA]</scope>
    <source>
        <strain evidence="23">cv. 9930</strain>
    </source>
</reference>
<dbReference type="InterPro" id="IPR032675">
    <property type="entry name" value="LRR_dom_sf"/>
</dbReference>
<dbReference type="InterPro" id="IPR011009">
    <property type="entry name" value="Kinase-like_dom_sf"/>
</dbReference>
<evidence type="ECO:0000313" key="23">
    <source>
        <dbReference type="Proteomes" id="UP000029981"/>
    </source>
</evidence>